<evidence type="ECO:0000313" key="1">
    <source>
        <dbReference type="EMBL" id="KAF9643701.1"/>
    </source>
</evidence>
<comment type="caution">
    <text evidence="1">The sequence shown here is derived from an EMBL/GenBank/DDBJ whole genome shotgun (WGS) entry which is preliminary data.</text>
</comment>
<reference evidence="1" key="2">
    <citation type="journal article" date="2020" name="Nat. Commun.">
        <title>Large-scale genome sequencing of mycorrhizal fungi provides insights into the early evolution of symbiotic traits.</title>
        <authorList>
            <person name="Miyauchi S."/>
            <person name="Kiss E."/>
            <person name="Kuo A."/>
            <person name="Drula E."/>
            <person name="Kohler A."/>
            <person name="Sanchez-Garcia M."/>
            <person name="Morin E."/>
            <person name="Andreopoulos B."/>
            <person name="Barry K.W."/>
            <person name="Bonito G."/>
            <person name="Buee M."/>
            <person name="Carver A."/>
            <person name="Chen C."/>
            <person name="Cichocki N."/>
            <person name="Clum A."/>
            <person name="Culley D."/>
            <person name="Crous P.W."/>
            <person name="Fauchery L."/>
            <person name="Girlanda M."/>
            <person name="Hayes R.D."/>
            <person name="Keri Z."/>
            <person name="LaButti K."/>
            <person name="Lipzen A."/>
            <person name="Lombard V."/>
            <person name="Magnuson J."/>
            <person name="Maillard F."/>
            <person name="Murat C."/>
            <person name="Nolan M."/>
            <person name="Ohm R.A."/>
            <person name="Pangilinan J."/>
            <person name="Pereira M.F."/>
            <person name="Perotto S."/>
            <person name="Peter M."/>
            <person name="Pfister S."/>
            <person name="Riley R."/>
            <person name="Sitrit Y."/>
            <person name="Stielow J.B."/>
            <person name="Szollosi G."/>
            <person name="Zifcakova L."/>
            <person name="Stursova M."/>
            <person name="Spatafora J.W."/>
            <person name="Tedersoo L."/>
            <person name="Vaario L.M."/>
            <person name="Yamada A."/>
            <person name="Yan M."/>
            <person name="Wang P."/>
            <person name="Xu J."/>
            <person name="Bruns T."/>
            <person name="Baldrian P."/>
            <person name="Vilgalys R."/>
            <person name="Dunand C."/>
            <person name="Henrissat B."/>
            <person name="Grigoriev I.V."/>
            <person name="Hibbett D."/>
            <person name="Nagy L.G."/>
            <person name="Martin F.M."/>
        </authorList>
    </citation>
    <scope>NUCLEOTIDE SEQUENCE</scope>
    <source>
        <strain evidence="1">P2</strain>
    </source>
</reference>
<evidence type="ECO:0000313" key="2">
    <source>
        <dbReference type="Proteomes" id="UP000886501"/>
    </source>
</evidence>
<sequence length="333" mass="35878">MIVTRAGVDFSRMQQYSDDQETFDLRECLKSPYDTNLAVGIKNKHVRVTWEVLEVSDFGGEENKGCSNAKQEAWGSDEGGAGDAIDDRDGDAYGPNEGMVVGMLLVLGFGQEVVLAASNLDDEVGGWSGTEGEVYRCDDAEGFQGSRSLPATMENSESNGQITATRQDLAWPMASLGRHNTASGVPILSVSWSVFARRTRLHTQPFPDSLDRRGHRTGYLPFRCSTSQRVLTDPPKGTAADTATNASIRSRMSFLHHDFPLRRSGVLRPDEMILVLGAPGSGSTTLFKVIPNKCDGVHIPTLMAGQTLNFALSAKAPGSGGRSLGVSKEEFSG</sequence>
<dbReference type="Proteomes" id="UP000886501">
    <property type="component" value="Unassembled WGS sequence"/>
</dbReference>
<organism evidence="1 2">
    <name type="scientific">Thelephora ganbajun</name>
    <name type="common">Ganba fungus</name>
    <dbReference type="NCBI Taxonomy" id="370292"/>
    <lineage>
        <taxon>Eukaryota</taxon>
        <taxon>Fungi</taxon>
        <taxon>Dikarya</taxon>
        <taxon>Basidiomycota</taxon>
        <taxon>Agaricomycotina</taxon>
        <taxon>Agaricomycetes</taxon>
        <taxon>Thelephorales</taxon>
        <taxon>Thelephoraceae</taxon>
        <taxon>Thelephora</taxon>
    </lineage>
</organism>
<gene>
    <name evidence="1" type="ORF">BDM02DRAFT_3263957</name>
</gene>
<protein>
    <submittedName>
        <fullName evidence="1">Uncharacterized protein</fullName>
    </submittedName>
</protein>
<keyword evidence="2" id="KW-1185">Reference proteome</keyword>
<dbReference type="EMBL" id="MU118194">
    <property type="protein sequence ID" value="KAF9643701.1"/>
    <property type="molecule type" value="Genomic_DNA"/>
</dbReference>
<name>A0ACB6Z1Z5_THEGA</name>
<reference evidence="1" key="1">
    <citation type="submission" date="2019-10" db="EMBL/GenBank/DDBJ databases">
        <authorList>
            <consortium name="DOE Joint Genome Institute"/>
            <person name="Kuo A."/>
            <person name="Miyauchi S."/>
            <person name="Kiss E."/>
            <person name="Drula E."/>
            <person name="Kohler A."/>
            <person name="Sanchez-Garcia M."/>
            <person name="Andreopoulos B."/>
            <person name="Barry K.W."/>
            <person name="Bonito G."/>
            <person name="Buee M."/>
            <person name="Carver A."/>
            <person name="Chen C."/>
            <person name="Cichocki N."/>
            <person name="Clum A."/>
            <person name="Culley D."/>
            <person name="Crous P.W."/>
            <person name="Fauchery L."/>
            <person name="Girlanda M."/>
            <person name="Hayes R."/>
            <person name="Keri Z."/>
            <person name="Labutti K."/>
            <person name="Lipzen A."/>
            <person name="Lombard V."/>
            <person name="Magnuson J."/>
            <person name="Maillard F."/>
            <person name="Morin E."/>
            <person name="Murat C."/>
            <person name="Nolan M."/>
            <person name="Ohm R."/>
            <person name="Pangilinan J."/>
            <person name="Pereira M."/>
            <person name="Perotto S."/>
            <person name="Peter M."/>
            <person name="Riley R."/>
            <person name="Sitrit Y."/>
            <person name="Stielow B."/>
            <person name="Szollosi G."/>
            <person name="Zifcakova L."/>
            <person name="Stursova M."/>
            <person name="Spatafora J.W."/>
            <person name="Tedersoo L."/>
            <person name="Vaario L.-M."/>
            <person name="Yamada A."/>
            <person name="Yan M."/>
            <person name="Wang P."/>
            <person name="Xu J."/>
            <person name="Bruns T."/>
            <person name="Baldrian P."/>
            <person name="Vilgalys R."/>
            <person name="Henrissat B."/>
            <person name="Grigoriev I.V."/>
            <person name="Hibbett D."/>
            <person name="Nagy L.G."/>
            <person name="Martin F.M."/>
        </authorList>
    </citation>
    <scope>NUCLEOTIDE SEQUENCE</scope>
    <source>
        <strain evidence="1">P2</strain>
    </source>
</reference>
<accession>A0ACB6Z1Z5</accession>
<proteinExistence type="predicted"/>